<name>A0ACB8FDZ6_9SAUR</name>
<accession>A0ACB8FDZ6</accession>
<proteinExistence type="predicted"/>
<dbReference type="EMBL" id="CM037622">
    <property type="protein sequence ID" value="KAH8003414.1"/>
    <property type="molecule type" value="Genomic_DNA"/>
</dbReference>
<evidence type="ECO:0000313" key="2">
    <source>
        <dbReference type="Proteomes" id="UP000827872"/>
    </source>
</evidence>
<comment type="caution">
    <text evidence="1">The sequence shown here is derived from an EMBL/GenBank/DDBJ whole genome shotgun (WGS) entry which is preliminary data.</text>
</comment>
<dbReference type="Proteomes" id="UP000827872">
    <property type="component" value="Linkage Group LG09"/>
</dbReference>
<organism evidence="1 2">
    <name type="scientific">Sphaerodactylus townsendi</name>
    <dbReference type="NCBI Taxonomy" id="933632"/>
    <lineage>
        <taxon>Eukaryota</taxon>
        <taxon>Metazoa</taxon>
        <taxon>Chordata</taxon>
        <taxon>Craniata</taxon>
        <taxon>Vertebrata</taxon>
        <taxon>Euteleostomi</taxon>
        <taxon>Lepidosauria</taxon>
        <taxon>Squamata</taxon>
        <taxon>Bifurcata</taxon>
        <taxon>Gekkota</taxon>
        <taxon>Sphaerodactylidae</taxon>
        <taxon>Sphaerodactylus</taxon>
    </lineage>
</organism>
<reference evidence="1" key="1">
    <citation type="submission" date="2021-08" db="EMBL/GenBank/DDBJ databases">
        <title>The first chromosome-level gecko genome reveals the dynamic sex chromosomes of Neotropical dwarf geckos (Sphaerodactylidae: Sphaerodactylus).</title>
        <authorList>
            <person name="Pinto B.J."/>
            <person name="Keating S.E."/>
            <person name="Gamble T."/>
        </authorList>
    </citation>
    <scope>NUCLEOTIDE SEQUENCE</scope>
    <source>
        <strain evidence="1">TG3544</strain>
    </source>
</reference>
<sequence>MDIFQVEAVDFGTVHELVVEKGKGSDWHLEKIVVEEPTLGGKKLLFMAQTWLRDRTDKKKFASVTLNVTEIKERKSKASSLLRNQQMKSEGLWKIYFTKCHEDSSEEFEKSWENISKLVMIFYGTNGKSEPISLDGKRRDQSKNHITYDVHFPHDLGMFYKVTLGLHHWRESISQLSLHHCKIQNTATLDTFSLSTNKTLPLLNGDQWIELPVEWPLREPLSVVTYHIKIFSSDILSKINLLCVCVYGDNGDTGDRPVLLSLPPEIQQGKAKELFTGQIDAVDLGALNKIELRIRSKSSCEVDIRALHLKEAPKEEPVYIFEVNETFLLDASKPEIRREIPLSSVTKDEGGVENLEEYIIKVYTGDKRGAGTDANVHIILFGDKDSSQLIQLNKSLDHRDPFERGKTDTFKINTKNVGRLQKIEIGHDGKGFGSGWFLEKVEITDESTSEQHCFSCNRWLAEDEGDGHTVVQLYV</sequence>
<gene>
    <name evidence="1" type="ORF">K3G42_018356</name>
</gene>
<keyword evidence="2" id="KW-1185">Reference proteome</keyword>
<evidence type="ECO:0000313" key="1">
    <source>
        <dbReference type="EMBL" id="KAH8003414.1"/>
    </source>
</evidence>
<protein>
    <submittedName>
        <fullName evidence="1">Uncharacterized protein</fullName>
    </submittedName>
</protein>